<accession>L1IQR5</accession>
<evidence type="ECO:0000313" key="6">
    <source>
        <dbReference type="Proteomes" id="UP000011087"/>
    </source>
</evidence>
<dbReference type="RefSeq" id="XP_005825578.1">
    <property type="nucleotide sequence ID" value="XM_005825521.1"/>
</dbReference>
<keyword evidence="2" id="KW-0732">Signal</keyword>
<keyword evidence="6" id="KW-1185">Reference proteome</keyword>
<dbReference type="GeneID" id="17295275"/>
<feature type="domain" description="IPT/TIG" evidence="3">
    <location>
        <begin position="1175"/>
        <end position="1252"/>
    </location>
</feature>
<proteinExistence type="predicted"/>
<dbReference type="KEGG" id="gtt:GUITHDRAFT_115370"/>
<dbReference type="InterPro" id="IPR002909">
    <property type="entry name" value="IPT_dom"/>
</dbReference>
<dbReference type="EnsemblProtists" id="EKX38598">
    <property type="protein sequence ID" value="EKX38598"/>
    <property type="gene ID" value="GUITHDRAFT_115370"/>
</dbReference>
<evidence type="ECO:0000256" key="1">
    <source>
        <dbReference type="SAM" id="MobiDB-lite"/>
    </source>
</evidence>
<dbReference type="EMBL" id="JH993047">
    <property type="protein sequence ID" value="EKX38598.1"/>
    <property type="molecule type" value="Genomic_DNA"/>
</dbReference>
<dbReference type="Pfam" id="PF01833">
    <property type="entry name" value="TIG"/>
    <property type="match status" value="1"/>
</dbReference>
<feature type="signal peptide" evidence="2">
    <location>
        <begin position="1"/>
        <end position="19"/>
    </location>
</feature>
<feature type="compositionally biased region" description="Basic and acidic residues" evidence="1">
    <location>
        <begin position="407"/>
        <end position="423"/>
    </location>
</feature>
<evidence type="ECO:0000313" key="4">
    <source>
        <dbReference type="EMBL" id="EKX38598.1"/>
    </source>
</evidence>
<dbReference type="CDD" id="cd00603">
    <property type="entry name" value="IPT_PCSR"/>
    <property type="match status" value="1"/>
</dbReference>
<name>L1IQR5_GUITC</name>
<protein>
    <recommendedName>
        <fullName evidence="3">IPT/TIG domain-containing protein</fullName>
    </recommendedName>
</protein>
<dbReference type="InterPro" id="IPR014756">
    <property type="entry name" value="Ig_E-set"/>
</dbReference>
<reference evidence="4 6" key="1">
    <citation type="journal article" date="2012" name="Nature">
        <title>Algal genomes reveal evolutionary mosaicism and the fate of nucleomorphs.</title>
        <authorList>
            <consortium name="DOE Joint Genome Institute"/>
            <person name="Curtis B.A."/>
            <person name="Tanifuji G."/>
            <person name="Burki F."/>
            <person name="Gruber A."/>
            <person name="Irimia M."/>
            <person name="Maruyama S."/>
            <person name="Arias M.C."/>
            <person name="Ball S.G."/>
            <person name="Gile G.H."/>
            <person name="Hirakawa Y."/>
            <person name="Hopkins J.F."/>
            <person name="Kuo A."/>
            <person name="Rensing S.A."/>
            <person name="Schmutz J."/>
            <person name="Symeonidi A."/>
            <person name="Elias M."/>
            <person name="Eveleigh R.J."/>
            <person name="Herman E.K."/>
            <person name="Klute M.J."/>
            <person name="Nakayama T."/>
            <person name="Obornik M."/>
            <person name="Reyes-Prieto A."/>
            <person name="Armbrust E.V."/>
            <person name="Aves S.J."/>
            <person name="Beiko R.G."/>
            <person name="Coutinho P."/>
            <person name="Dacks J.B."/>
            <person name="Durnford D.G."/>
            <person name="Fast N.M."/>
            <person name="Green B.R."/>
            <person name="Grisdale C.J."/>
            <person name="Hempel F."/>
            <person name="Henrissat B."/>
            <person name="Hoppner M.P."/>
            <person name="Ishida K."/>
            <person name="Kim E."/>
            <person name="Koreny L."/>
            <person name="Kroth P.G."/>
            <person name="Liu Y."/>
            <person name="Malik S.B."/>
            <person name="Maier U.G."/>
            <person name="McRose D."/>
            <person name="Mock T."/>
            <person name="Neilson J.A."/>
            <person name="Onodera N.T."/>
            <person name="Poole A.M."/>
            <person name="Pritham E.J."/>
            <person name="Richards T.A."/>
            <person name="Rocap G."/>
            <person name="Roy S.W."/>
            <person name="Sarai C."/>
            <person name="Schaack S."/>
            <person name="Shirato S."/>
            <person name="Slamovits C.H."/>
            <person name="Spencer D.F."/>
            <person name="Suzuki S."/>
            <person name="Worden A.Z."/>
            <person name="Zauner S."/>
            <person name="Barry K."/>
            <person name="Bell C."/>
            <person name="Bharti A.K."/>
            <person name="Crow J.A."/>
            <person name="Grimwood J."/>
            <person name="Kramer R."/>
            <person name="Lindquist E."/>
            <person name="Lucas S."/>
            <person name="Salamov A."/>
            <person name="McFadden G.I."/>
            <person name="Lane C.E."/>
            <person name="Keeling P.J."/>
            <person name="Gray M.W."/>
            <person name="Grigoriev I.V."/>
            <person name="Archibald J.M."/>
        </authorList>
    </citation>
    <scope>NUCLEOTIDE SEQUENCE</scope>
    <source>
        <strain evidence="4 6">CCMP2712</strain>
    </source>
</reference>
<feature type="chain" id="PRO_5008770353" description="IPT/TIG domain-containing protein" evidence="2">
    <location>
        <begin position="20"/>
        <end position="1408"/>
    </location>
</feature>
<gene>
    <name evidence="4" type="ORF">GUITHDRAFT_115370</name>
</gene>
<dbReference type="SUPFAM" id="SSF81296">
    <property type="entry name" value="E set domains"/>
    <property type="match status" value="1"/>
</dbReference>
<dbReference type="HOGENOM" id="CLU_253876_0_0_1"/>
<evidence type="ECO:0000259" key="3">
    <source>
        <dbReference type="Pfam" id="PF01833"/>
    </source>
</evidence>
<reference evidence="6" key="2">
    <citation type="submission" date="2012-11" db="EMBL/GenBank/DDBJ databases">
        <authorList>
            <person name="Kuo A."/>
            <person name="Curtis B.A."/>
            <person name="Tanifuji G."/>
            <person name="Burki F."/>
            <person name="Gruber A."/>
            <person name="Irimia M."/>
            <person name="Maruyama S."/>
            <person name="Arias M.C."/>
            <person name="Ball S.G."/>
            <person name="Gile G.H."/>
            <person name="Hirakawa Y."/>
            <person name="Hopkins J.F."/>
            <person name="Rensing S.A."/>
            <person name="Schmutz J."/>
            <person name="Symeonidi A."/>
            <person name="Elias M."/>
            <person name="Eveleigh R.J."/>
            <person name="Herman E.K."/>
            <person name="Klute M.J."/>
            <person name="Nakayama T."/>
            <person name="Obornik M."/>
            <person name="Reyes-Prieto A."/>
            <person name="Armbrust E.V."/>
            <person name="Aves S.J."/>
            <person name="Beiko R.G."/>
            <person name="Coutinho P."/>
            <person name="Dacks J.B."/>
            <person name="Durnford D.G."/>
            <person name="Fast N.M."/>
            <person name="Green B.R."/>
            <person name="Grisdale C."/>
            <person name="Hempe F."/>
            <person name="Henrissat B."/>
            <person name="Hoppner M.P."/>
            <person name="Ishida K.-I."/>
            <person name="Kim E."/>
            <person name="Koreny L."/>
            <person name="Kroth P.G."/>
            <person name="Liu Y."/>
            <person name="Malik S.-B."/>
            <person name="Maier U.G."/>
            <person name="McRose D."/>
            <person name="Mock T."/>
            <person name="Neilson J.A."/>
            <person name="Onodera N.T."/>
            <person name="Poole A.M."/>
            <person name="Pritham E.J."/>
            <person name="Richards T.A."/>
            <person name="Rocap G."/>
            <person name="Roy S.W."/>
            <person name="Sarai C."/>
            <person name="Schaack S."/>
            <person name="Shirato S."/>
            <person name="Slamovits C.H."/>
            <person name="Spencer D.F."/>
            <person name="Suzuki S."/>
            <person name="Worden A.Z."/>
            <person name="Zauner S."/>
            <person name="Barry K."/>
            <person name="Bell C."/>
            <person name="Bharti A.K."/>
            <person name="Crow J.A."/>
            <person name="Grimwood J."/>
            <person name="Kramer R."/>
            <person name="Lindquist E."/>
            <person name="Lucas S."/>
            <person name="Salamov A."/>
            <person name="McFadden G.I."/>
            <person name="Lane C.E."/>
            <person name="Keeling P.J."/>
            <person name="Gray M.W."/>
            <person name="Grigoriev I.V."/>
            <person name="Archibald J.M."/>
        </authorList>
    </citation>
    <scope>NUCLEOTIDE SEQUENCE</scope>
    <source>
        <strain evidence="6">CCMP2712</strain>
    </source>
</reference>
<reference evidence="5" key="3">
    <citation type="submission" date="2016-03" db="UniProtKB">
        <authorList>
            <consortium name="EnsemblProtists"/>
        </authorList>
    </citation>
    <scope>IDENTIFICATION</scope>
</reference>
<dbReference type="Proteomes" id="UP000011087">
    <property type="component" value="Unassembled WGS sequence"/>
</dbReference>
<feature type="region of interest" description="Disordered" evidence="1">
    <location>
        <begin position="407"/>
        <end position="433"/>
    </location>
</feature>
<sequence length="1408" mass="152201">MLSWRSLALLALLVPWSRAGIMTEYGDPRRDFYDASVSCSLAAWLKPSPSMQVVSGKILWIRSPTSLVLDSRAERSVNAYLGATIIIGGESRVITAYTGDANGDGDVRSACARGLGLSQRQVQDDGDAEVWVDSPFLAAEALQANVTRYKIMHGYSITERFNLFHRNKSKNKSKNKYKNKPSDSEFSVSEKQVLKQWTSASYHVLFAGRIASAMAQVDLILRERLPVKEESLVGLSVQVRESTRPIVRYSRSEHKLSLSSAFEFEIEQEETYKIFTVTAARVLSFPSSAGRVLRAPNVTSRFRVQIHQPGARTQEEVLGRGISFEREGYWEESRVVHYEEEGWAIVEEVSRPVDESTRFRTLEEPPTLLVSNNSLLRPDSLLLSVAMSGSSSCFLLNFSEADRRRRDVKVGDEPWEEGRRSREQTQLPSSDANDIADDARSSFCLFAVTKPSRPPVTRGVLEHETVLRGTLQQEEAGSTTLKLQLEKKLRGDELNGMVLEILLGGGERIARTVTEQQEDGTVTLNQSLPEETSVQGRQFVIRTVSHGRRYLTLSASSPLLAGSIAGKTLLINGETRRVSHYGASPHSSLVNGRLATLDQQLSADVTPGVDSYFIYEPSSLLSFSASSRTVDFLHAGIDATMSPANGSQLALYHEVSMSDPSMRRVEVVRAGEGFLPSGSFLTAAGVRGSYSCNEGGGIASVEVVEEEALTTDRNLELAIRYPPDCGGRTIDVSECSTTSQLGSVTTMEVVEGGVNYVEGEVRLVEGSRGEGLAGRTRVNDQGKVVEVFFLDAKSHGRGCDEAVEVEIVYEGSERKMEGTVTSVEVVDGGMGHAQGRMRIVCEAPCTGKGLEATCEVDDDGAVASVRILDHGKGYSFQHPPSLSCGSSLREAVMVPKIAHGARLVGTSARLLLLSLSSHRRVTSQQSVTRVVGVDVGPGRLVGCREGEELFGVGGHGQGMRLLLLSSSVTASSHVKVVDSGFGYSAAPQLVARKGSCKCLTESSGAGVELDGSTPGNLDRCVRAVVSSEVTVGESWQVEVQVLDGSRGFYYKYVGGLRPQNLVLQVPSRNLSDLVLSNLFLGAAGEQVEEGGAAAGRRGWQGEVLEMLLYRCSSGTAASKDYMGCLRPRDVDLVGNYLSSRFSLRWDSAEGAARKGRDGDLALAVLRGSSGSGAVPILSKVRPCAAMGGRGQEISIFGKNLDGEQENIRVEVGGKACVQVEVKQVRASGETILTCRAPAGEIGLADVSISIDGLSRTFRKRYLYAPALLHLTPSRPSCKGGQTLTLLGQGFSSSPLPFSIAIDAHRRLECANSSIVSDHMLLCLLPVMLRRFTTISLVTQCGGGGGRNESATSELGFVLVDAPAFVDECEKEQQRDNRSCMECCSARCPTPVETTNSSCSDMCEEFCKT</sequence>
<organism evidence="4">
    <name type="scientific">Guillardia theta (strain CCMP2712)</name>
    <name type="common">Cryptophyte</name>
    <dbReference type="NCBI Taxonomy" id="905079"/>
    <lineage>
        <taxon>Eukaryota</taxon>
        <taxon>Cryptophyceae</taxon>
        <taxon>Pyrenomonadales</taxon>
        <taxon>Geminigeraceae</taxon>
        <taxon>Guillardia</taxon>
    </lineage>
</organism>
<dbReference type="PaxDb" id="55529-EKX38598"/>
<dbReference type="Gene3D" id="2.60.40.10">
    <property type="entry name" value="Immunoglobulins"/>
    <property type="match status" value="1"/>
</dbReference>
<evidence type="ECO:0000256" key="2">
    <source>
        <dbReference type="SAM" id="SignalP"/>
    </source>
</evidence>
<evidence type="ECO:0000313" key="5">
    <source>
        <dbReference type="EnsemblProtists" id="EKX38598"/>
    </source>
</evidence>
<dbReference type="InterPro" id="IPR013783">
    <property type="entry name" value="Ig-like_fold"/>
</dbReference>